<keyword evidence="1" id="KW-0812">Transmembrane</keyword>
<dbReference type="STRING" id="716816.BST96_20000"/>
<accession>A0A1X9NIG9</accession>
<keyword evidence="1" id="KW-0472">Membrane</keyword>
<sequence length="102" mass="11543">MIWLMILLMALLVFSSRYLFLEPKLPLRLGPKMLQFLSYSMPAVLTAIFAPIVFIQDNSLAISLDNYYLLCGLLAAALAWLTRNTLITIVVSMGLFFFLHQG</sequence>
<dbReference type="AlphaFoldDB" id="A0A1X9NIG9"/>
<keyword evidence="1" id="KW-1133">Transmembrane helix</keyword>
<dbReference type="KEGG" id="osg:BST96_20000"/>
<feature type="transmembrane region" description="Helical" evidence="1">
    <location>
        <begin position="37"/>
        <end position="55"/>
    </location>
</feature>
<evidence type="ECO:0000313" key="2">
    <source>
        <dbReference type="EMBL" id="ARN76182.1"/>
    </source>
</evidence>
<keyword evidence="3" id="KW-1185">Reference proteome</keyword>
<reference evidence="2 3" key="1">
    <citation type="submission" date="2016-11" db="EMBL/GenBank/DDBJ databases">
        <title>Trade-off between light-utilization and light-protection in marine flavobacteria.</title>
        <authorList>
            <person name="Kumagai Y."/>
        </authorList>
    </citation>
    <scope>NUCLEOTIDE SEQUENCE [LARGE SCALE GENOMIC DNA]</scope>
    <source>
        <strain evidence="2 3">NBRC 107125</strain>
    </source>
</reference>
<dbReference type="Proteomes" id="UP000193450">
    <property type="component" value="Chromosome"/>
</dbReference>
<protein>
    <submittedName>
        <fullName evidence="2">Branched-chain amino acid ABC transporter</fullName>
    </submittedName>
</protein>
<proteinExistence type="predicted"/>
<name>A0A1X9NIG9_9GAMM</name>
<dbReference type="InterPro" id="IPR008407">
    <property type="entry name" value="Brnchd-chn_aa_trnsp_AzlD"/>
</dbReference>
<dbReference type="OrthoDB" id="4257348at2"/>
<feature type="transmembrane region" description="Helical" evidence="1">
    <location>
        <begin position="67"/>
        <end position="99"/>
    </location>
</feature>
<evidence type="ECO:0000256" key="1">
    <source>
        <dbReference type="SAM" id="Phobius"/>
    </source>
</evidence>
<dbReference type="EMBL" id="CP019343">
    <property type="protein sequence ID" value="ARN76182.1"/>
    <property type="molecule type" value="Genomic_DNA"/>
</dbReference>
<gene>
    <name evidence="2" type="ORF">BST96_20000</name>
</gene>
<dbReference type="Pfam" id="PF05437">
    <property type="entry name" value="AzlD"/>
    <property type="match status" value="1"/>
</dbReference>
<dbReference type="RefSeq" id="WP_085760383.1">
    <property type="nucleotide sequence ID" value="NZ_CP019343.1"/>
</dbReference>
<organism evidence="2 3">
    <name type="scientific">Oceanicoccus sagamiensis</name>
    <dbReference type="NCBI Taxonomy" id="716816"/>
    <lineage>
        <taxon>Bacteria</taxon>
        <taxon>Pseudomonadati</taxon>
        <taxon>Pseudomonadota</taxon>
        <taxon>Gammaproteobacteria</taxon>
        <taxon>Cellvibrionales</taxon>
        <taxon>Spongiibacteraceae</taxon>
        <taxon>Oceanicoccus</taxon>
    </lineage>
</organism>
<evidence type="ECO:0000313" key="3">
    <source>
        <dbReference type="Proteomes" id="UP000193450"/>
    </source>
</evidence>